<accession>A0ABS1D6Y1</accession>
<keyword evidence="3" id="KW-1185">Reference proteome</keyword>
<reference evidence="2 3" key="1">
    <citation type="journal article" date="2020" name="Microorganisms">
        <title>Osmotic Adaptation and Compatible Solute Biosynthesis of Phototrophic Bacteria as Revealed from Genome Analyses.</title>
        <authorList>
            <person name="Imhoff J.F."/>
            <person name="Rahn T."/>
            <person name="Kunzel S."/>
            <person name="Keller A."/>
            <person name="Neulinger S.C."/>
        </authorList>
    </citation>
    <scope>NUCLEOTIDE SEQUENCE [LARGE SCALE GENOMIC DNA]</scope>
    <source>
        <strain evidence="2 3">DSM 15382</strain>
    </source>
</reference>
<evidence type="ECO:0000256" key="1">
    <source>
        <dbReference type="SAM" id="MobiDB-lite"/>
    </source>
</evidence>
<evidence type="ECO:0000313" key="2">
    <source>
        <dbReference type="EMBL" id="MBK1662488.1"/>
    </source>
</evidence>
<organism evidence="2 3">
    <name type="scientific">Paracraurococcus ruber</name>
    <dbReference type="NCBI Taxonomy" id="77675"/>
    <lineage>
        <taxon>Bacteria</taxon>
        <taxon>Pseudomonadati</taxon>
        <taxon>Pseudomonadota</taxon>
        <taxon>Alphaproteobacteria</taxon>
        <taxon>Acetobacterales</taxon>
        <taxon>Roseomonadaceae</taxon>
        <taxon>Paracraurococcus</taxon>
    </lineage>
</organism>
<feature type="region of interest" description="Disordered" evidence="1">
    <location>
        <begin position="1"/>
        <end position="63"/>
    </location>
</feature>
<dbReference type="Proteomes" id="UP000697995">
    <property type="component" value="Unassembled WGS sequence"/>
</dbReference>
<gene>
    <name evidence="2" type="ORF">CKO45_30375</name>
</gene>
<comment type="caution">
    <text evidence="2">The sequence shown here is derived from an EMBL/GenBank/DDBJ whole genome shotgun (WGS) entry which is preliminary data.</text>
</comment>
<evidence type="ECO:0000313" key="3">
    <source>
        <dbReference type="Proteomes" id="UP000697995"/>
    </source>
</evidence>
<name>A0ABS1D6Y1_9PROT</name>
<sequence length="63" mass="6603">VATAQVPPRPGAAGRHSRHAHLARTDPPPAASRPSARRRPGRPGPPPVAGRIDDHLSRTAPRA</sequence>
<proteinExistence type="predicted"/>
<protein>
    <submittedName>
        <fullName evidence="2">Uncharacterized protein</fullName>
    </submittedName>
</protein>
<dbReference type="EMBL" id="NRSG01000584">
    <property type="protein sequence ID" value="MBK1662488.1"/>
    <property type="molecule type" value="Genomic_DNA"/>
</dbReference>
<feature type="non-terminal residue" evidence="2">
    <location>
        <position position="1"/>
    </location>
</feature>